<dbReference type="Pfam" id="PF13966">
    <property type="entry name" value="zf-RVT"/>
    <property type="match status" value="1"/>
</dbReference>
<comment type="similarity">
    <text evidence="10">Belongs to the class I-like SAM-binding methyltransferase superfamily. C5-methyltransferase family.</text>
</comment>
<evidence type="ECO:0000256" key="11">
    <source>
        <dbReference type="SAM" id="MobiDB-lite"/>
    </source>
</evidence>
<feature type="compositionally biased region" description="Basic and acidic residues" evidence="11">
    <location>
        <begin position="534"/>
        <end position="546"/>
    </location>
</feature>
<dbReference type="EnsemblPlants" id="QL12p000462:mrna">
    <property type="protein sequence ID" value="QL12p000462:mrna"/>
    <property type="gene ID" value="QL12p000462"/>
</dbReference>
<dbReference type="PROSITE" id="PS00094">
    <property type="entry name" value="C5_MTASE_1"/>
    <property type="match status" value="1"/>
</dbReference>
<dbReference type="InterPro" id="IPR000953">
    <property type="entry name" value="Chromo/chromo_shadow_dom"/>
</dbReference>
<dbReference type="PANTHER" id="PTHR10629">
    <property type="entry name" value="CYTOSINE-SPECIFIC METHYLTRANSFERASE"/>
    <property type="match status" value="1"/>
</dbReference>
<dbReference type="SMART" id="SM00298">
    <property type="entry name" value="CHROMO"/>
    <property type="match status" value="1"/>
</dbReference>
<comment type="catalytic activity">
    <reaction evidence="8">
        <text>a 2'-deoxycytidine in DNA + S-adenosyl-L-methionine = a 5-methyl-2'-deoxycytidine in DNA + S-adenosyl-L-homocysteine + H(+)</text>
        <dbReference type="Rhea" id="RHEA:13681"/>
        <dbReference type="Rhea" id="RHEA-COMP:11369"/>
        <dbReference type="Rhea" id="RHEA-COMP:11370"/>
        <dbReference type="ChEBI" id="CHEBI:15378"/>
        <dbReference type="ChEBI" id="CHEBI:57856"/>
        <dbReference type="ChEBI" id="CHEBI:59789"/>
        <dbReference type="ChEBI" id="CHEBI:85452"/>
        <dbReference type="ChEBI" id="CHEBI:85454"/>
        <dbReference type="EC" id="2.1.1.37"/>
    </reaction>
</comment>
<dbReference type="GO" id="GO:0005634">
    <property type="term" value="C:nucleus"/>
    <property type="evidence" value="ECO:0007669"/>
    <property type="project" value="UniProtKB-SubCell"/>
</dbReference>
<keyword evidence="12" id="KW-0812">Transmembrane</keyword>
<dbReference type="Gene3D" id="2.30.30.490">
    <property type="match status" value="1"/>
</dbReference>
<dbReference type="EC" id="2.1.1.37" evidence="2"/>
<feature type="region of interest" description="Disordered" evidence="11">
    <location>
        <begin position="1108"/>
        <end position="1132"/>
    </location>
</feature>
<proteinExistence type="inferred from homology"/>
<feature type="region of interest" description="Disordered" evidence="11">
    <location>
        <begin position="1"/>
        <end position="120"/>
    </location>
</feature>
<dbReference type="AlphaFoldDB" id="A0A7N2N1P4"/>
<evidence type="ECO:0000256" key="12">
    <source>
        <dbReference type="SAM" id="Phobius"/>
    </source>
</evidence>
<dbReference type="PROSITE" id="PS51038">
    <property type="entry name" value="BAH"/>
    <property type="match status" value="1"/>
</dbReference>
<evidence type="ECO:0000256" key="9">
    <source>
        <dbReference type="PIRSR" id="PIRSR037404-1"/>
    </source>
</evidence>
<dbReference type="Pfam" id="PF01426">
    <property type="entry name" value="BAH"/>
    <property type="match status" value="1"/>
</dbReference>
<name>A0A7N2N1P4_QUELO</name>
<dbReference type="Gene3D" id="3.90.120.10">
    <property type="entry name" value="DNA Methylase, subunit A, domain 2"/>
    <property type="match status" value="1"/>
</dbReference>
<dbReference type="GO" id="GO:0044027">
    <property type="term" value="P:negative regulation of gene expression via chromosomal CpG island methylation"/>
    <property type="evidence" value="ECO:0007669"/>
    <property type="project" value="TreeGrafter"/>
</dbReference>
<evidence type="ECO:0000256" key="7">
    <source>
        <dbReference type="ARBA" id="ARBA00023242"/>
    </source>
</evidence>
<keyword evidence="3 10" id="KW-0489">Methyltransferase</keyword>
<dbReference type="InterPro" id="IPR029063">
    <property type="entry name" value="SAM-dependent_MTases_sf"/>
</dbReference>
<dbReference type="Pfam" id="PF00145">
    <property type="entry name" value="DNA_methylase"/>
    <property type="match status" value="1"/>
</dbReference>
<keyword evidence="12" id="KW-0472">Membrane</keyword>
<keyword evidence="7" id="KW-0539">Nucleus</keyword>
<feature type="domain" description="Chromo" evidence="13">
    <location>
        <begin position="558"/>
        <end position="611"/>
    </location>
</feature>
<dbReference type="InParanoid" id="A0A7N2N1P4"/>
<dbReference type="Proteomes" id="UP000594261">
    <property type="component" value="Chromosome 12"/>
</dbReference>
<dbReference type="PROSITE" id="PS51679">
    <property type="entry name" value="SAM_MT_C5"/>
    <property type="match status" value="1"/>
</dbReference>
<dbReference type="GO" id="GO:0003682">
    <property type="term" value="F:chromatin binding"/>
    <property type="evidence" value="ECO:0007669"/>
    <property type="project" value="InterPro"/>
</dbReference>
<evidence type="ECO:0000256" key="4">
    <source>
        <dbReference type="ARBA" id="ARBA00022679"/>
    </source>
</evidence>
<evidence type="ECO:0000259" key="14">
    <source>
        <dbReference type="PROSITE" id="PS51038"/>
    </source>
</evidence>
<dbReference type="GO" id="GO:0032259">
    <property type="term" value="P:methylation"/>
    <property type="evidence" value="ECO:0007669"/>
    <property type="project" value="UniProtKB-KW"/>
</dbReference>
<dbReference type="InterPro" id="IPR050390">
    <property type="entry name" value="C5-Methyltransferase"/>
</dbReference>
<evidence type="ECO:0000256" key="5">
    <source>
        <dbReference type="ARBA" id="ARBA00022691"/>
    </source>
</evidence>
<dbReference type="GO" id="GO:0003677">
    <property type="term" value="F:DNA binding"/>
    <property type="evidence" value="ECO:0007669"/>
    <property type="project" value="UniProtKB-KW"/>
</dbReference>
<keyword evidence="6" id="KW-0238">DNA-binding</keyword>
<keyword evidence="5 10" id="KW-0949">S-adenosyl-L-methionine</keyword>
<evidence type="ECO:0000313" key="16">
    <source>
        <dbReference type="Proteomes" id="UP000594261"/>
    </source>
</evidence>
<dbReference type="PRINTS" id="PR00105">
    <property type="entry name" value="C5METTRFRASE"/>
</dbReference>
<dbReference type="SMART" id="SM00439">
    <property type="entry name" value="BAH"/>
    <property type="match status" value="1"/>
</dbReference>
<keyword evidence="16" id="KW-1185">Reference proteome</keyword>
<evidence type="ECO:0000256" key="1">
    <source>
        <dbReference type="ARBA" id="ARBA00004123"/>
    </source>
</evidence>
<dbReference type="Gene3D" id="3.40.50.150">
    <property type="entry name" value="Vaccinia Virus protein VP39"/>
    <property type="match status" value="2"/>
</dbReference>
<dbReference type="GO" id="GO:0003886">
    <property type="term" value="F:DNA (cytosine-5-)-methyltransferase activity"/>
    <property type="evidence" value="ECO:0007669"/>
    <property type="project" value="UniProtKB-EC"/>
</dbReference>
<dbReference type="InterPro" id="IPR043151">
    <property type="entry name" value="BAH_sf"/>
</dbReference>
<keyword evidence="12" id="KW-1133">Transmembrane helix</keyword>
<feature type="compositionally biased region" description="Polar residues" evidence="11">
    <location>
        <begin position="67"/>
        <end position="80"/>
    </location>
</feature>
<evidence type="ECO:0000313" key="15">
    <source>
        <dbReference type="EnsemblPlants" id="QL12p000462:mrna"/>
    </source>
</evidence>
<organism evidence="15 16">
    <name type="scientific">Quercus lobata</name>
    <name type="common">Valley oak</name>
    <dbReference type="NCBI Taxonomy" id="97700"/>
    <lineage>
        <taxon>Eukaryota</taxon>
        <taxon>Viridiplantae</taxon>
        <taxon>Streptophyta</taxon>
        <taxon>Embryophyta</taxon>
        <taxon>Tracheophyta</taxon>
        <taxon>Spermatophyta</taxon>
        <taxon>Magnoliopsida</taxon>
        <taxon>eudicotyledons</taxon>
        <taxon>Gunneridae</taxon>
        <taxon>Pentapetalae</taxon>
        <taxon>rosids</taxon>
        <taxon>fabids</taxon>
        <taxon>Fagales</taxon>
        <taxon>Fagaceae</taxon>
        <taxon>Quercus</taxon>
    </lineage>
</organism>
<dbReference type="InterPro" id="IPR026960">
    <property type="entry name" value="RVT-Znf"/>
</dbReference>
<feature type="compositionally biased region" description="Low complexity" evidence="11">
    <location>
        <begin position="89"/>
        <end position="98"/>
    </location>
</feature>
<evidence type="ECO:0000259" key="13">
    <source>
        <dbReference type="PROSITE" id="PS50013"/>
    </source>
</evidence>
<evidence type="ECO:0000256" key="2">
    <source>
        <dbReference type="ARBA" id="ARBA00011975"/>
    </source>
</evidence>
<evidence type="ECO:0000256" key="6">
    <source>
        <dbReference type="ARBA" id="ARBA00023125"/>
    </source>
</evidence>
<dbReference type="GO" id="GO:0006346">
    <property type="term" value="P:DNA methylation-dependent constitutive heterochromatin formation"/>
    <property type="evidence" value="ECO:0007669"/>
    <property type="project" value="InterPro"/>
</dbReference>
<evidence type="ECO:0000256" key="3">
    <source>
        <dbReference type="ARBA" id="ARBA00022603"/>
    </source>
</evidence>
<keyword evidence="4 10" id="KW-0808">Transferase</keyword>
<dbReference type="InterPro" id="IPR023780">
    <property type="entry name" value="Chromo_domain"/>
</dbReference>
<feature type="domain" description="BAH" evidence="14">
    <location>
        <begin position="292"/>
        <end position="408"/>
    </location>
</feature>
<sequence length="1132" mass="129952">MSSSPKSKSESLHLLLEESNSDPVPSSPKVNNNNNVAKKTTLIMQCEVVRRRSPRLSPSQGFRRSPRLNSDRGSLGNSEKSPPPRRRSSSSTSRFASPQNARSTDHLKSKIPEGQSLTLNANEEEEAVLKVVDSTSSGFSTLDELPSNMSIIPSSEKFNLDEKCLRQSLKETTSLFEDENGKKECSFVDSTESGEKRCSKRFKATASLEEKRKKGKNMSSFIGDPIPDDEAQERWRWRYEMKSYLLILFPWLDISRLSQRSNSHHLNFDEDEEDKIIWNVQCHYAQAKVDNCIFSLGDCAYIMGDGGQKHVGRILEFFKTTDVEHYFRVQWFYRVEDTVIQDEGGFHDKRRLFYSTIMNDNLLDCIISKVTVKQITPKVGLRSNSIPRIDFYYDMEYCVDYTTFRSLVIDNSVKSHNVSSPDGIKSVHTMATRTFLENVPNCETHGADLVLLDLFSGCGGMSTGLCLGAKLSGVNLAARWALDCDKSACKSLKLNHPDTHVRNETAEDFLELLKEWEKLCRRYKVSDVGRTRQSRAETLRSHKSDENSSDDEFSSGEYEVSRLVDICYGNPNRKGKRGLHFKVHWKGYSASEDTWEPVEALSNCQERIQDFIWNGLKLKILPLPGDVDVICGGPPCQGISGYNRFRNIDSPLADDRNRQIVVFMDIVEFLKPKFVLMENVIDILRFDKASLGRYALSRLVHMNYQARLGTIAAGCFGLPQFRLRVFLWGAHPSEELLHYIHLLIIWVLNEMNIPTSPTPSPLLCQSRVYRGLSFSSNLVKNRESQLERWIGDNTLKDLYTELYVCLATKDACIFEVLWILEGGTVRVWDLRFYRAFEDWELVASYSLLQFIQTRIHWGERRDTLCWRLKGDGKFDTRSCYHAIRGTPNSLFPWKGVWKPKVPKRVAFFLWIVAYDRILTLDNLMLRGRPFANRCCMCCCDGESVDHLLLHCPVTLTLWSFMLWAFGCLMWIVWLERNCRSFEDNEKTLDELKKLPPFPLPTHDVIVRYWPPPEFERNTVALDEDQPRVLEKALVLQDAISDLPQVTSFETREEMSYQKPPETDFQRYIRSTRDASCPLSSFTVRSDSPRVLLGLVVAVAWDEPLPQNRKGKKELEFPNGSQALIPNYDGGNR</sequence>
<comment type="subcellular location">
    <subcellularLocation>
        <location evidence="1">Nucleus</location>
    </subcellularLocation>
</comment>
<dbReference type="InterPro" id="IPR001025">
    <property type="entry name" value="BAH_dom"/>
</dbReference>
<dbReference type="PROSITE" id="PS50013">
    <property type="entry name" value="CHROMO_2"/>
    <property type="match status" value="1"/>
</dbReference>
<dbReference type="SUPFAM" id="SSF53335">
    <property type="entry name" value="S-adenosyl-L-methionine-dependent methyltransferases"/>
    <property type="match status" value="1"/>
</dbReference>
<dbReference type="InterPro" id="IPR018117">
    <property type="entry name" value="C5_DNA_meth_AS"/>
</dbReference>
<dbReference type="Pfam" id="PF00385">
    <property type="entry name" value="Chromo"/>
    <property type="match status" value="1"/>
</dbReference>
<dbReference type="PANTHER" id="PTHR10629:SF34">
    <property type="entry name" value="DNA (CYTOSINE-5)-METHYLTRANSFERASE CMT2"/>
    <property type="match status" value="1"/>
</dbReference>
<evidence type="ECO:0000256" key="8">
    <source>
        <dbReference type="ARBA" id="ARBA00047422"/>
    </source>
</evidence>
<reference evidence="15 16" key="1">
    <citation type="journal article" date="2016" name="G3 (Bethesda)">
        <title>First Draft Assembly and Annotation of the Genome of a California Endemic Oak Quercus lobata Nee (Fagaceae).</title>
        <authorList>
            <person name="Sork V.L."/>
            <person name="Fitz-Gibbon S.T."/>
            <person name="Puiu D."/>
            <person name="Crepeau M."/>
            <person name="Gugger P.F."/>
            <person name="Sherman R."/>
            <person name="Stevens K."/>
            <person name="Langley C.H."/>
            <person name="Pellegrini M."/>
            <person name="Salzberg S.L."/>
        </authorList>
    </citation>
    <scope>NUCLEOTIDE SEQUENCE [LARGE SCALE GENOMIC DNA]</scope>
    <source>
        <strain evidence="15 16">cv. SW786</strain>
    </source>
</reference>
<reference evidence="15" key="2">
    <citation type="submission" date="2021-01" db="UniProtKB">
        <authorList>
            <consortium name="EnsemblPlants"/>
        </authorList>
    </citation>
    <scope>IDENTIFICATION</scope>
</reference>
<dbReference type="CDD" id="cd18635">
    <property type="entry name" value="CD_CMT3_like"/>
    <property type="match status" value="1"/>
</dbReference>
<feature type="region of interest" description="Disordered" evidence="11">
    <location>
        <begin position="534"/>
        <end position="554"/>
    </location>
</feature>
<dbReference type="InterPro" id="IPR001525">
    <property type="entry name" value="C5_MeTfrase"/>
</dbReference>
<dbReference type="Gramene" id="QL12p000462:mrna">
    <property type="protein sequence ID" value="QL12p000462:mrna"/>
    <property type="gene ID" value="QL12p000462"/>
</dbReference>
<dbReference type="SUPFAM" id="SSF54160">
    <property type="entry name" value="Chromo domain-like"/>
    <property type="match status" value="1"/>
</dbReference>
<dbReference type="InterPro" id="IPR016197">
    <property type="entry name" value="Chromo-like_dom_sf"/>
</dbReference>
<protein>
    <recommendedName>
        <fullName evidence="2">DNA (cytosine-5-)-methyltransferase</fullName>
        <ecNumber evidence="2">2.1.1.37</ecNumber>
    </recommendedName>
</protein>
<dbReference type="EMBL" id="LRBV02000012">
    <property type="status" value="NOT_ANNOTATED_CDS"/>
    <property type="molecule type" value="Genomic_DNA"/>
</dbReference>
<feature type="active site" evidence="9 10">
    <location>
        <position position="636"/>
    </location>
</feature>
<feature type="compositionally biased region" description="Low complexity" evidence="11">
    <location>
        <begin position="1"/>
        <end position="39"/>
    </location>
</feature>
<evidence type="ECO:0000256" key="10">
    <source>
        <dbReference type="PROSITE-ProRule" id="PRU01016"/>
    </source>
</evidence>
<accession>A0A7N2N1P4</accession>
<feature type="transmembrane region" description="Helical" evidence="12">
    <location>
        <begin position="955"/>
        <end position="974"/>
    </location>
</feature>